<dbReference type="Pfam" id="PF04502">
    <property type="entry name" value="Saf4_Yju2"/>
    <property type="match status" value="1"/>
</dbReference>
<dbReference type="InterPro" id="IPR007590">
    <property type="entry name" value="Saf4/Yju2"/>
</dbReference>
<gene>
    <name evidence="2" type="ORF">CDL12_17147</name>
</gene>
<keyword evidence="1" id="KW-0175">Coiled coil</keyword>
<dbReference type="PANTHER" id="PTHR12111">
    <property type="entry name" value="SPLICING FACTOR YJU2"/>
    <property type="match status" value="1"/>
</dbReference>
<keyword evidence="3" id="KW-1185">Reference proteome</keyword>
<organism evidence="2 3">
    <name type="scientific">Handroanthus impetiginosus</name>
    <dbReference type="NCBI Taxonomy" id="429701"/>
    <lineage>
        <taxon>Eukaryota</taxon>
        <taxon>Viridiplantae</taxon>
        <taxon>Streptophyta</taxon>
        <taxon>Embryophyta</taxon>
        <taxon>Tracheophyta</taxon>
        <taxon>Spermatophyta</taxon>
        <taxon>Magnoliopsida</taxon>
        <taxon>eudicotyledons</taxon>
        <taxon>Gunneridae</taxon>
        <taxon>Pentapetalae</taxon>
        <taxon>asterids</taxon>
        <taxon>lamiids</taxon>
        <taxon>Lamiales</taxon>
        <taxon>Bignoniaceae</taxon>
        <taxon>Crescentiina</taxon>
        <taxon>Tabebuia alliance</taxon>
        <taxon>Handroanthus</taxon>
    </lineage>
</organism>
<protein>
    <submittedName>
        <fullName evidence="2">Uncharacterized protein</fullName>
    </submittedName>
</protein>
<dbReference type="OrthoDB" id="674963at2759"/>
<dbReference type="Proteomes" id="UP000231279">
    <property type="component" value="Unassembled WGS sequence"/>
</dbReference>
<dbReference type="PANTHER" id="PTHR12111:SF1">
    <property type="entry name" value="SPLICING FACTOR YJU2"/>
    <property type="match status" value="1"/>
</dbReference>
<comment type="caution">
    <text evidence="2">The sequence shown here is derived from an EMBL/GenBank/DDBJ whole genome shotgun (WGS) entry which is preliminary data.</text>
</comment>
<proteinExistence type="predicted"/>
<reference evidence="3" key="1">
    <citation type="journal article" date="2018" name="Gigascience">
        <title>Genome assembly of the Pink Ipe (Handroanthus impetiginosus, Bignoniaceae), a highly valued, ecologically keystone Neotropical timber forest tree.</title>
        <authorList>
            <person name="Silva-Junior O.B."/>
            <person name="Grattapaglia D."/>
            <person name="Novaes E."/>
            <person name="Collevatti R.G."/>
        </authorList>
    </citation>
    <scope>NUCLEOTIDE SEQUENCE [LARGE SCALE GENOMIC DNA]</scope>
    <source>
        <strain evidence="3">cv. UFG-1</strain>
    </source>
</reference>
<evidence type="ECO:0000256" key="1">
    <source>
        <dbReference type="SAM" id="Coils"/>
    </source>
</evidence>
<feature type="coiled-coil region" evidence="1">
    <location>
        <begin position="113"/>
        <end position="167"/>
    </location>
</feature>
<sequence length="171" mass="19723">MLPIRIRCSTCGNYIYKGTKFNSREEDVVGETYLGIQLFRFHFMCIKYSAEITFKTDPKNSDYVIESCIKENRTLEPKKEMDILAASDEMELMKSRQATVSVDAVLEAPQCINEKKERKLEEKDEALKKSSVRVTTVKKPWGDSKGNKLKEKKTEKLEAKLTAVKEKESRI</sequence>
<dbReference type="GO" id="GO:0000398">
    <property type="term" value="P:mRNA splicing, via spliceosome"/>
    <property type="evidence" value="ECO:0007669"/>
    <property type="project" value="InterPro"/>
</dbReference>
<dbReference type="AlphaFoldDB" id="A0A2G9GYC3"/>
<evidence type="ECO:0000313" key="3">
    <source>
        <dbReference type="Proteomes" id="UP000231279"/>
    </source>
</evidence>
<evidence type="ECO:0000313" key="2">
    <source>
        <dbReference type="EMBL" id="PIN10264.1"/>
    </source>
</evidence>
<dbReference type="GO" id="GO:0071006">
    <property type="term" value="C:U2-type catalytic step 1 spliceosome"/>
    <property type="evidence" value="ECO:0007669"/>
    <property type="project" value="TreeGrafter"/>
</dbReference>
<name>A0A2G9GYC3_9LAMI</name>
<accession>A0A2G9GYC3</accession>
<dbReference type="EMBL" id="NKXS01003272">
    <property type="protein sequence ID" value="PIN10264.1"/>
    <property type="molecule type" value="Genomic_DNA"/>
</dbReference>
<dbReference type="STRING" id="429701.A0A2G9GYC3"/>